<evidence type="ECO:0000256" key="1">
    <source>
        <dbReference type="ARBA" id="ARBA00006484"/>
    </source>
</evidence>
<dbReference type="InterPro" id="IPR036291">
    <property type="entry name" value="NAD(P)-bd_dom_sf"/>
</dbReference>
<evidence type="ECO:0000313" key="4">
    <source>
        <dbReference type="EMBL" id="ATQ44688.1"/>
    </source>
</evidence>
<dbReference type="GO" id="GO:0016020">
    <property type="term" value="C:membrane"/>
    <property type="evidence" value="ECO:0007669"/>
    <property type="project" value="TreeGrafter"/>
</dbReference>
<dbReference type="RefSeq" id="WP_099623936.1">
    <property type="nucleotide sequence ID" value="NZ_CP024201.1"/>
</dbReference>
<evidence type="ECO:0000313" key="5">
    <source>
        <dbReference type="Proteomes" id="UP000228945"/>
    </source>
</evidence>
<accession>A0A2D2B370</accession>
<dbReference type="InterPro" id="IPR002347">
    <property type="entry name" value="SDR_fam"/>
</dbReference>
<dbReference type="PANTHER" id="PTHR44196">
    <property type="entry name" value="DEHYDROGENASE/REDUCTASE SDR FAMILY MEMBER 7B"/>
    <property type="match status" value="1"/>
</dbReference>
<protein>
    <submittedName>
        <fullName evidence="4">Dehydrogenase</fullName>
    </submittedName>
</protein>
<dbReference type="EMBL" id="CP024201">
    <property type="protein sequence ID" value="ATQ44688.1"/>
    <property type="molecule type" value="Genomic_DNA"/>
</dbReference>
<dbReference type="PRINTS" id="PR00081">
    <property type="entry name" value="GDHRDH"/>
</dbReference>
<proteinExistence type="inferred from homology"/>
<sequence>MVRRLALVTGASAGIGAAFARIYASHGYDVALTARRAERLEALAGEIRLRFGVEALVIPADLADPDAPRVVMEDLAAHGRVVDALVNNAGYGLPGSYADSEWAAQREMLQVMLVAPSELAHRVSPGMIQRRFGRIVNVASLAGLAPGSAGHTQYAAVKSYLVKLSQSLHLENLSTGVHVTALCPGFTYSEFHDVNGTRTQISQSTPDWLWLGADEVAAAGYEAAEANRPVCVTGVPNKAIAALAKVLPDDWGLALMASQGARFRKV</sequence>
<comment type="similarity">
    <text evidence="1 3">Belongs to the short-chain dehydrogenases/reductases (SDR) family.</text>
</comment>
<reference evidence="4 5" key="1">
    <citation type="submission" date="2017-10" db="EMBL/GenBank/DDBJ databases">
        <title>Genome sequence of Caulobacter mirabilis FWC38.</title>
        <authorList>
            <person name="Fiebig A."/>
            <person name="Crosson S."/>
        </authorList>
    </citation>
    <scope>NUCLEOTIDE SEQUENCE [LARGE SCALE GENOMIC DNA]</scope>
    <source>
        <strain evidence="4 5">FWC 38</strain>
    </source>
</reference>
<keyword evidence="2" id="KW-0560">Oxidoreductase</keyword>
<dbReference type="SUPFAM" id="SSF51735">
    <property type="entry name" value="NAD(P)-binding Rossmann-fold domains"/>
    <property type="match status" value="1"/>
</dbReference>
<dbReference type="KEGG" id="cmb:CSW64_21005"/>
<dbReference type="Gene3D" id="3.40.50.720">
    <property type="entry name" value="NAD(P)-binding Rossmann-like Domain"/>
    <property type="match status" value="1"/>
</dbReference>
<dbReference type="Proteomes" id="UP000228945">
    <property type="component" value="Chromosome"/>
</dbReference>
<name>A0A2D2B370_9CAUL</name>
<gene>
    <name evidence="4" type="ORF">CSW64_21005</name>
</gene>
<dbReference type="PIRSF" id="PIRSF000126">
    <property type="entry name" value="11-beta-HSD1"/>
    <property type="match status" value="1"/>
</dbReference>
<dbReference type="GO" id="GO:0016491">
    <property type="term" value="F:oxidoreductase activity"/>
    <property type="evidence" value="ECO:0007669"/>
    <property type="project" value="UniProtKB-KW"/>
</dbReference>
<dbReference type="PRINTS" id="PR00080">
    <property type="entry name" value="SDRFAMILY"/>
</dbReference>
<dbReference type="Pfam" id="PF00106">
    <property type="entry name" value="adh_short"/>
    <property type="match status" value="1"/>
</dbReference>
<keyword evidence="5" id="KW-1185">Reference proteome</keyword>
<dbReference type="AlphaFoldDB" id="A0A2D2B370"/>
<dbReference type="PANTHER" id="PTHR44196:SF2">
    <property type="entry name" value="SHORT-CHAIN DEHYDROGENASE-RELATED"/>
    <property type="match status" value="1"/>
</dbReference>
<dbReference type="CDD" id="cd05233">
    <property type="entry name" value="SDR_c"/>
    <property type="match status" value="1"/>
</dbReference>
<evidence type="ECO:0000256" key="2">
    <source>
        <dbReference type="ARBA" id="ARBA00023002"/>
    </source>
</evidence>
<dbReference type="OrthoDB" id="9808814at2"/>
<organism evidence="4 5">
    <name type="scientific">Caulobacter mirabilis</name>
    <dbReference type="NCBI Taxonomy" id="69666"/>
    <lineage>
        <taxon>Bacteria</taxon>
        <taxon>Pseudomonadati</taxon>
        <taxon>Pseudomonadota</taxon>
        <taxon>Alphaproteobacteria</taxon>
        <taxon>Caulobacterales</taxon>
        <taxon>Caulobacteraceae</taxon>
        <taxon>Caulobacter</taxon>
    </lineage>
</organism>
<evidence type="ECO:0000256" key="3">
    <source>
        <dbReference type="RuleBase" id="RU000363"/>
    </source>
</evidence>